<keyword evidence="2" id="KW-1185">Reference proteome</keyword>
<name>A0ABR7WLE8_9SPHI</name>
<dbReference type="RefSeq" id="WP_191187666.1">
    <property type="nucleotide sequence ID" value="NZ_JACWMY010000002.1"/>
</dbReference>
<gene>
    <name evidence="1" type="ORF">IDJ77_04135</name>
</gene>
<comment type="caution">
    <text evidence="1">The sequence shown here is derived from an EMBL/GenBank/DDBJ whole genome shotgun (WGS) entry which is preliminary data.</text>
</comment>
<sequence>MDNLLMPVRQGQICKVISDVPDKESEEVFIVTEDPSEFDPEDDILVVNLKELQRNIKQTENAERIAVPKNELVVVGEDLTSYVQSWNIKN</sequence>
<reference evidence="1 2" key="1">
    <citation type="submission" date="2020-09" db="EMBL/GenBank/DDBJ databases">
        <title>Novel species of Mucilaginibacter isolated from a glacier on the Tibetan Plateau.</title>
        <authorList>
            <person name="Liu Q."/>
            <person name="Xin Y.-H."/>
        </authorList>
    </citation>
    <scope>NUCLEOTIDE SEQUENCE [LARGE SCALE GENOMIC DNA]</scope>
    <source>
        <strain evidence="1 2">ZT4R22</strain>
    </source>
</reference>
<accession>A0ABR7WLE8</accession>
<organism evidence="1 2">
    <name type="scientific">Mucilaginibacter pankratovii</name>
    <dbReference type="NCBI Taxonomy" id="2772110"/>
    <lineage>
        <taxon>Bacteria</taxon>
        <taxon>Pseudomonadati</taxon>
        <taxon>Bacteroidota</taxon>
        <taxon>Sphingobacteriia</taxon>
        <taxon>Sphingobacteriales</taxon>
        <taxon>Sphingobacteriaceae</taxon>
        <taxon>Mucilaginibacter</taxon>
    </lineage>
</organism>
<dbReference type="EMBL" id="JACWMY010000002">
    <property type="protein sequence ID" value="MBD1362991.1"/>
    <property type="molecule type" value="Genomic_DNA"/>
</dbReference>
<dbReference type="Proteomes" id="UP000606600">
    <property type="component" value="Unassembled WGS sequence"/>
</dbReference>
<protein>
    <submittedName>
        <fullName evidence="1">Uncharacterized protein</fullName>
    </submittedName>
</protein>
<evidence type="ECO:0000313" key="2">
    <source>
        <dbReference type="Proteomes" id="UP000606600"/>
    </source>
</evidence>
<proteinExistence type="predicted"/>
<evidence type="ECO:0000313" key="1">
    <source>
        <dbReference type="EMBL" id="MBD1362991.1"/>
    </source>
</evidence>